<dbReference type="OrthoDB" id="8849052at2"/>
<dbReference type="STRING" id="1195763.ABT56_17455"/>
<evidence type="ECO:0000313" key="3">
    <source>
        <dbReference type="Proteomes" id="UP000036097"/>
    </source>
</evidence>
<proteinExistence type="predicted"/>
<protein>
    <recommendedName>
        <fullName evidence="4">Virion protein</fullName>
    </recommendedName>
</protein>
<dbReference type="EMBL" id="LDOT01000026">
    <property type="protein sequence ID" value="KLV03828.1"/>
    <property type="molecule type" value="Genomic_DNA"/>
</dbReference>
<evidence type="ECO:0000256" key="1">
    <source>
        <dbReference type="SAM" id="MobiDB-lite"/>
    </source>
</evidence>
<reference evidence="2 3" key="1">
    <citation type="submission" date="2015-05" db="EMBL/GenBank/DDBJ databases">
        <title>Photobacterium galathea sp. nov.</title>
        <authorList>
            <person name="Machado H."/>
            <person name="Gram L."/>
        </authorList>
    </citation>
    <scope>NUCLEOTIDE SEQUENCE [LARGE SCALE GENOMIC DNA]</scope>
    <source>
        <strain evidence="2 3">CGMCC 1.12159</strain>
    </source>
</reference>
<dbReference type="Proteomes" id="UP000036097">
    <property type="component" value="Unassembled WGS sequence"/>
</dbReference>
<name>A0A0J1GVT3_9GAMM</name>
<evidence type="ECO:0000313" key="2">
    <source>
        <dbReference type="EMBL" id="KLV03828.1"/>
    </source>
</evidence>
<dbReference type="AlphaFoldDB" id="A0A0J1GVT3"/>
<keyword evidence="3" id="KW-1185">Reference proteome</keyword>
<feature type="region of interest" description="Disordered" evidence="1">
    <location>
        <begin position="1"/>
        <end position="23"/>
    </location>
</feature>
<sequence>MFQKGRPRAASSPANRNIRGIRNNNPLNIEFNKNNDWIGQLGSDGRFVIFSEQKYGFRAGARVLRSYQRRGIDTISGIVHVFAPNHENNSEHYARMVAQWSGYGLTQKLDFNDSKTITRIIQSMARMEVGYQYSFDEVKAGVDLA</sequence>
<comment type="caution">
    <text evidence="2">The sequence shown here is derived from an EMBL/GenBank/DDBJ whole genome shotgun (WGS) entry which is preliminary data.</text>
</comment>
<dbReference type="PATRIC" id="fig|1195763.3.peg.3722"/>
<accession>A0A0J1GVT3</accession>
<organism evidence="2 3">
    <name type="scientific">Photobacterium aquae</name>
    <dbReference type="NCBI Taxonomy" id="1195763"/>
    <lineage>
        <taxon>Bacteria</taxon>
        <taxon>Pseudomonadati</taxon>
        <taxon>Pseudomonadota</taxon>
        <taxon>Gammaproteobacteria</taxon>
        <taxon>Vibrionales</taxon>
        <taxon>Vibrionaceae</taxon>
        <taxon>Photobacterium</taxon>
    </lineage>
</organism>
<gene>
    <name evidence="2" type="ORF">ABT56_17455</name>
</gene>
<evidence type="ECO:0008006" key="4">
    <source>
        <dbReference type="Google" id="ProtNLM"/>
    </source>
</evidence>